<evidence type="ECO:0000313" key="3">
    <source>
        <dbReference type="Proteomes" id="UP001497623"/>
    </source>
</evidence>
<feature type="domain" description="Reverse transcriptase" evidence="1">
    <location>
        <begin position="1"/>
        <end position="206"/>
    </location>
</feature>
<dbReference type="PANTHER" id="PTHR33332">
    <property type="entry name" value="REVERSE TRANSCRIPTASE DOMAIN-CONTAINING PROTEIN"/>
    <property type="match status" value="1"/>
</dbReference>
<dbReference type="InterPro" id="IPR043502">
    <property type="entry name" value="DNA/RNA_pol_sf"/>
</dbReference>
<gene>
    <name evidence="2" type="ORF">MNOR_LOCUS33339</name>
</gene>
<dbReference type="PROSITE" id="PS50878">
    <property type="entry name" value="RT_POL"/>
    <property type="match status" value="1"/>
</dbReference>
<name>A0AAV2S5B1_MEGNR</name>
<dbReference type="SUPFAM" id="SSF56672">
    <property type="entry name" value="DNA/RNA polymerases"/>
    <property type="match status" value="1"/>
</dbReference>
<keyword evidence="3" id="KW-1185">Reference proteome</keyword>
<evidence type="ECO:0000259" key="1">
    <source>
        <dbReference type="PROSITE" id="PS50878"/>
    </source>
</evidence>
<organism evidence="2 3">
    <name type="scientific">Meganyctiphanes norvegica</name>
    <name type="common">Northern krill</name>
    <name type="synonym">Thysanopoda norvegica</name>
    <dbReference type="NCBI Taxonomy" id="48144"/>
    <lineage>
        <taxon>Eukaryota</taxon>
        <taxon>Metazoa</taxon>
        <taxon>Ecdysozoa</taxon>
        <taxon>Arthropoda</taxon>
        <taxon>Crustacea</taxon>
        <taxon>Multicrustacea</taxon>
        <taxon>Malacostraca</taxon>
        <taxon>Eumalacostraca</taxon>
        <taxon>Eucarida</taxon>
        <taxon>Euphausiacea</taxon>
        <taxon>Euphausiidae</taxon>
        <taxon>Meganyctiphanes</taxon>
    </lineage>
</organism>
<dbReference type="GO" id="GO:0071897">
    <property type="term" value="P:DNA biosynthetic process"/>
    <property type="evidence" value="ECO:0007669"/>
    <property type="project" value="UniProtKB-ARBA"/>
</dbReference>
<dbReference type="InterPro" id="IPR000477">
    <property type="entry name" value="RT_dom"/>
</dbReference>
<protein>
    <recommendedName>
        <fullName evidence="1">Reverse transcriptase domain-containing protein</fullName>
    </recommendedName>
</protein>
<dbReference type="EMBL" id="CAXKWB010047826">
    <property type="protein sequence ID" value="CAL4165993.1"/>
    <property type="molecule type" value="Genomic_DNA"/>
</dbReference>
<dbReference type="AlphaFoldDB" id="A0AAV2S5B1"/>
<comment type="caution">
    <text evidence="2">The sequence shown here is derived from an EMBL/GenBank/DDBJ whole genome shotgun (WGS) entry which is preliminary data.</text>
</comment>
<reference evidence="2 3" key="1">
    <citation type="submission" date="2024-05" db="EMBL/GenBank/DDBJ databases">
        <authorList>
            <person name="Wallberg A."/>
        </authorList>
    </citation>
    <scope>NUCLEOTIDE SEQUENCE [LARGE SCALE GENOMIC DNA]</scope>
</reference>
<sequence length="224" mass="25390">KHILEHLADNDILSDRQHGFREGRSCLTNLLEVMECWTEILDEGDGVDVAYLDFRKAFDLVSHNHLIYKMSKYGITNQVLNWVKDFLRDRTQRVVIRGTASEALGVTSGVPQGSVLGPILFLIFINDLPLNVISPVSLFADDSKVFSRIVSEKNKSKCNSANGNEVLQGDLNRIKEWADNWKMEFNVDKCKMMHLGSSNPKANYTMGGSKSCYNHRRKGFRGSY</sequence>
<evidence type="ECO:0000313" key="2">
    <source>
        <dbReference type="EMBL" id="CAL4165993.1"/>
    </source>
</evidence>
<accession>A0AAV2S5B1</accession>
<dbReference type="Pfam" id="PF00078">
    <property type="entry name" value="RVT_1"/>
    <property type="match status" value="1"/>
</dbReference>
<dbReference type="Proteomes" id="UP001497623">
    <property type="component" value="Unassembled WGS sequence"/>
</dbReference>
<dbReference type="CDD" id="cd01650">
    <property type="entry name" value="RT_nLTR_like"/>
    <property type="match status" value="1"/>
</dbReference>
<feature type="non-terminal residue" evidence="2">
    <location>
        <position position="1"/>
    </location>
</feature>
<proteinExistence type="predicted"/>